<evidence type="ECO:0000256" key="6">
    <source>
        <dbReference type="ARBA" id="ARBA00023027"/>
    </source>
</evidence>
<feature type="binding site" evidence="10">
    <location>
        <position position="98"/>
    </location>
    <ligand>
        <name>NAD(+)</name>
        <dbReference type="ChEBI" id="CHEBI:57540"/>
    </ligand>
</feature>
<feature type="binding site" evidence="9">
    <location>
        <position position="123"/>
    </location>
    <ligand>
        <name>substrate</name>
    </ligand>
</feature>
<keyword evidence="5 11" id="KW-0560">Oxidoreductase</keyword>
<dbReference type="InterPro" id="IPR015955">
    <property type="entry name" value="Lactate_DH/Glyco_Ohase_4_C"/>
</dbReference>
<dbReference type="InterPro" id="IPR036291">
    <property type="entry name" value="NAD(P)-bd_dom_sf"/>
</dbReference>
<feature type="binding site" evidence="9">
    <location>
        <position position="85"/>
    </location>
    <ligand>
        <name>substrate</name>
    </ligand>
</feature>
<evidence type="ECO:0000256" key="7">
    <source>
        <dbReference type="ARBA" id="ARBA00048313"/>
    </source>
</evidence>
<evidence type="ECO:0000256" key="9">
    <source>
        <dbReference type="PIRSR" id="PIRSR000102-2"/>
    </source>
</evidence>
<feature type="binding site" evidence="10">
    <location>
        <begin position="8"/>
        <end position="14"/>
    </location>
    <ligand>
        <name>NAD(+)</name>
        <dbReference type="ChEBI" id="CHEBI:57540"/>
    </ligand>
</feature>
<feature type="binding site" evidence="9">
    <location>
        <position position="154"/>
    </location>
    <ligand>
        <name>substrate</name>
    </ligand>
</feature>
<dbReference type="Pfam" id="PF02866">
    <property type="entry name" value="Ldh_1_C"/>
    <property type="match status" value="1"/>
</dbReference>
<dbReference type="PRINTS" id="PR00086">
    <property type="entry name" value="LLDHDRGNASE"/>
</dbReference>
<feature type="active site" description="Proton acceptor" evidence="8">
    <location>
        <position position="178"/>
    </location>
</feature>
<dbReference type="PIRSF" id="PIRSF000102">
    <property type="entry name" value="Lac_mal_DH"/>
    <property type="match status" value="1"/>
</dbReference>
<feature type="domain" description="Lactate/malate dehydrogenase N-terminal" evidence="12">
    <location>
        <begin position="2"/>
        <end position="145"/>
    </location>
</feature>
<gene>
    <name evidence="14" type="ORF">L6E24_07250</name>
</gene>
<dbReference type="InterPro" id="IPR001557">
    <property type="entry name" value="L-lactate/malate_DH"/>
</dbReference>
<evidence type="ECO:0000256" key="8">
    <source>
        <dbReference type="PIRSR" id="PIRSR000102-1"/>
    </source>
</evidence>
<dbReference type="Pfam" id="PF00056">
    <property type="entry name" value="Ldh_1_N"/>
    <property type="match status" value="1"/>
</dbReference>
<evidence type="ECO:0000313" key="14">
    <source>
        <dbReference type="EMBL" id="UUX91182.1"/>
    </source>
</evidence>
<dbReference type="GO" id="GO:0030060">
    <property type="term" value="F:L-malate dehydrogenase (NAD+) activity"/>
    <property type="evidence" value="ECO:0007669"/>
    <property type="project" value="UniProtKB-EC"/>
</dbReference>
<keyword evidence="4" id="KW-0816">Tricarboxylic acid cycle</keyword>
<name>A0A9E7TGI1_9EURY</name>
<dbReference type="NCBIfam" id="NF004863">
    <property type="entry name" value="PRK06223.1"/>
    <property type="match status" value="1"/>
</dbReference>
<evidence type="ECO:0000259" key="12">
    <source>
        <dbReference type="Pfam" id="PF00056"/>
    </source>
</evidence>
<dbReference type="RefSeq" id="WP_257741334.1">
    <property type="nucleotide sequence ID" value="NZ_CP096115.1"/>
</dbReference>
<evidence type="ECO:0000256" key="3">
    <source>
        <dbReference type="ARBA" id="ARBA00012995"/>
    </source>
</evidence>
<proteinExistence type="inferred from homology"/>
<dbReference type="GeneID" id="74307484"/>
<dbReference type="Gene3D" id="3.40.50.720">
    <property type="entry name" value="NAD(P)-binding Rossmann-like Domain"/>
    <property type="match status" value="1"/>
</dbReference>
<dbReference type="GO" id="GO:0006089">
    <property type="term" value="P:lactate metabolic process"/>
    <property type="evidence" value="ECO:0007669"/>
    <property type="project" value="TreeGrafter"/>
</dbReference>
<dbReference type="AlphaFoldDB" id="A0A9E7TGI1"/>
<dbReference type="SUPFAM" id="SSF56327">
    <property type="entry name" value="LDH C-terminal domain-like"/>
    <property type="match status" value="1"/>
</dbReference>
<evidence type="ECO:0000256" key="11">
    <source>
        <dbReference type="RuleBase" id="RU003369"/>
    </source>
</evidence>
<dbReference type="GO" id="GO:0004459">
    <property type="term" value="F:L-lactate dehydrogenase (NAD+) activity"/>
    <property type="evidence" value="ECO:0007669"/>
    <property type="project" value="TreeGrafter"/>
</dbReference>
<keyword evidence="15" id="KW-1185">Reference proteome</keyword>
<evidence type="ECO:0000256" key="4">
    <source>
        <dbReference type="ARBA" id="ARBA00022532"/>
    </source>
</evidence>
<evidence type="ECO:0000259" key="13">
    <source>
        <dbReference type="Pfam" id="PF02866"/>
    </source>
</evidence>
<evidence type="ECO:0000313" key="15">
    <source>
        <dbReference type="Proteomes" id="UP001060368"/>
    </source>
</evidence>
<dbReference type="Gene3D" id="3.90.110.10">
    <property type="entry name" value="Lactate dehydrogenase/glycoside hydrolase, family 4, C-terminal"/>
    <property type="match status" value="1"/>
</dbReference>
<feature type="binding site" evidence="10">
    <location>
        <begin position="121"/>
        <end position="123"/>
    </location>
    <ligand>
        <name>NAD(+)</name>
        <dbReference type="ChEBI" id="CHEBI:57540"/>
    </ligand>
</feature>
<dbReference type="Proteomes" id="UP001060368">
    <property type="component" value="Chromosome"/>
</dbReference>
<comment type="similarity">
    <text evidence="2 11">Belongs to the LDH/MDH superfamily.</text>
</comment>
<feature type="domain" description="Lactate/malate dehydrogenase C-terminal" evidence="13">
    <location>
        <begin position="148"/>
        <end position="308"/>
    </location>
</feature>
<dbReference type="PANTHER" id="PTHR43128">
    <property type="entry name" value="L-2-HYDROXYCARBOXYLATE DEHYDROGENASE (NAD(P)(+))"/>
    <property type="match status" value="1"/>
</dbReference>
<evidence type="ECO:0000256" key="1">
    <source>
        <dbReference type="ARBA" id="ARBA00003966"/>
    </source>
</evidence>
<dbReference type="SUPFAM" id="SSF51735">
    <property type="entry name" value="NAD(P)-binding Rossmann-fold domains"/>
    <property type="match status" value="1"/>
</dbReference>
<organism evidence="14 15">
    <name type="scientific">Methanoplanus endosymbiosus</name>
    <dbReference type="NCBI Taxonomy" id="33865"/>
    <lineage>
        <taxon>Archaea</taxon>
        <taxon>Methanobacteriati</taxon>
        <taxon>Methanobacteriota</taxon>
        <taxon>Stenosarchaea group</taxon>
        <taxon>Methanomicrobia</taxon>
        <taxon>Methanomicrobiales</taxon>
        <taxon>Methanomicrobiaceae</taxon>
        <taxon>Methanoplanus</taxon>
    </lineage>
</organism>
<sequence length="334" mass="36251">MTKVCIIGASGKVGQFAAYAISKIPFVSRLVLFGREGNENFLEGIKLDFIDSFSALGRDVKLSASTNPGDIEGSDVVIITSGIPRSPGQDRLDLAKQNARVVAYYSRLIAEYAPNAIIMVVSNPVDVMTAVALECSGFAPSRVFGLGTHLDSMRLKSYIANHFSVHVSEVHTRIIGEHGETMVPLWSATTIGGIQIQNLPEFSSLPKDDFVECVKVAGSEIINKCGATIYGPGEAIATIVRTILGNEDRILSVSAYIRSEVNDIGDVCIGVPVRINRKGVFPVPIRINEEEVLGFQRSVDRIRSITSEVLSDLKSESAELDKKNNVVHKNDLLF</sequence>
<dbReference type="InterPro" id="IPR022383">
    <property type="entry name" value="Lactate/malate_DH_C"/>
</dbReference>
<evidence type="ECO:0000256" key="5">
    <source>
        <dbReference type="ARBA" id="ARBA00023002"/>
    </source>
</evidence>
<keyword evidence="6 10" id="KW-0520">NAD</keyword>
<feature type="binding site" evidence="9">
    <location>
        <position position="91"/>
    </location>
    <ligand>
        <name>substrate</name>
    </ligand>
</feature>
<dbReference type="EC" id="1.1.1.37" evidence="3"/>
<dbReference type="EMBL" id="CP096115">
    <property type="protein sequence ID" value="UUX91182.1"/>
    <property type="molecule type" value="Genomic_DNA"/>
</dbReference>
<comment type="function">
    <text evidence="1">Catalyzes the reversible oxidation of malate to oxaloacetate.</text>
</comment>
<evidence type="ECO:0000256" key="10">
    <source>
        <dbReference type="PIRSR" id="PIRSR000102-3"/>
    </source>
</evidence>
<dbReference type="KEGG" id="mend:L6E24_07250"/>
<evidence type="ECO:0000256" key="2">
    <source>
        <dbReference type="ARBA" id="ARBA00008104"/>
    </source>
</evidence>
<dbReference type="PANTHER" id="PTHR43128:SF16">
    <property type="entry name" value="L-LACTATE DEHYDROGENASE"/>
    <property type="match status" value="1"/>
</dbReference>
<accession>A0A9E7TGI1</accession>
<protein>
    <recommendedName>
        <fullName evidence="3">malate dehydrogenase</fullName>
        <ecNumber evidence="3">1.1.1.37</ecNumber>
    </recommendedName>
</protein>
<comment type="catalytic activity">
    <reaction evidence="7">
        <text>(S)-malate + NAD(+) = oxaloacetate + NADH + H(+)</text>
        <dbReference type="Rhea" id="RHEA:21432"/>
        <dbReference type="ChEBI" id="CHEBI:15378"/>
        <dbReference type="ChEBI" id="CHEBI:15589"/>
        <dbReference type="ChEBI" id="CHEBI:16452"/>
        <dbReference type="ChEBI" id="CHEBI:57540"/>
        <dbReference type="ChEBI" id="CHEBI:57945"/>
        <dbReference type="EC" id="1.1.1.37"/>
    </reaction>
</comment>
<reference evidence="14" key="1">
    <citation type="submission" date="2022-04" db="EMBL/GenBank/DDBJ databases">
        <title>Complete genome of Methanoplanus endosymbiosus DSM 3599.</title>
        <authorList>
            <person name="Chen S.-C."/>
            <person name="You Y.-T."/>
            <person name="Zhou Y.-Z."/>
            <person name="Lai M.-C."/>
        </authorList>
    </citation>
    <scope>NUCLEOTIDE SEQUENCE</scope>
    <source>
        <strain evidence="14">DSM 3599</strain>
    </source>
</reference>
<dbReference type="GO" id="GO:0006099">
    <property type="term" value="P:tricarboxylic acid cycle"/>
    <property type="evidence" value="ECO:0007669"/>
    <property type="project" value="UniProtKB-KW"/>
</dbReference>
<dbReference type="InterPro" id="IPR001236">
    <property type="entry name" value="Lactate/malate_DH_N"/>
</dbReference>